<evidence type="ECO:0000256" key="2">
    <source>
        <dbReference type="PROSITE-ProRule" id="PRU00110"/>
    </source>
</evidence>
<keyword evidence="2" id="KW-0597">Phosphoprotein</keyword>
<gene>
    <name evidence="4" type="ORF">AB9R89_10035</name>
</gene>
<feature type="domain" description="HPt" evidence="3">
    <location>
        <begin position="27"/>
        <end position="124"/>
    </location>
</feature>
<dbReference type="InterPro" id="IPR036641">
    <property type="entry name" value="HPT_dom_sf"/>
</dbReference>
<dbReference type="Gene3D" id="1.20.120.160">
    <property type="entry name" value="HPT domain"/>
    <property type="match status" value="1"/>
</dbReference>
<protein>
    <submittedName>
        <fullName evidence="4">Hpt domain-containing protein</fullName>
    </submittedName>
</protein>
<evidence type="ECO:0000313" key="4">
    <source>
        <dbReference type="EMBL" id="MFH7565660.1"/>
    </source>
</evidence>
<dbReference type="InterPro" id="IPR008207">
    <property type="entry name" value="Sig_transdc_His_kin_Hpt_dom"/>
</dbReference>
<dbReference type="RefSeq" id="WP_019935736.1">
    <property type="nucleotide sequence ID" value="NZ_CP166302.1"/>
</dbReference>
<dbReference type="EMBL" id="JBGFTR010000014">
    <property type="protein sequence ID" value="MFH7565660.1"/>
    <property type="molecule type" value="Genomic_DNA"/>
</dbReference>
<dbReference type="SUPFAM" id="SSF47226">
    <property type="entry name" value="Histidine-containing phosphotransfer domain, HPT domain"/>
    <property type="match status" value="1"/>
</dbReference>
<proteinExistence type="predicted"/>
<keyword evidence="5" id="KW-1185">Reference proteome</keyword>
<evidence type="ECO:0000259" key="3">
    <source>
        <dbReference type="PROSITE" id="PS50894"/>
    </source>
</evidence>
<sequence>MADWQTLYPRLPLLDPARLEQLVKDLGQDALGRLLILFAEDGIQQGEALEQAFNEGNHEGMALWCHSLKSACGSYGALRCQFLAEKLEQACRQQQTDQVSLLMAAWQQALSDTLEAVQLHRESR</sequence>
<name>A0ABW7P2F2_9GAMM</name>
<accession>A0ABW7P2F2</accession>
<dbReference type="PROSITE" id="PS50894">
    <property type="entry name" value="HPT"/>
    <property type="match status" value="1"/>
</dbReference>
<evidence type="ECO:0000256" key="1">
    <source>
        <dbReference type="ARBA" id="ARBA00023012"/>
    </source>
</evidence>
<comment type="caution">
    <text evidence="4">The sequence shown here is derived from an EMBL/GenBank/DDBJ whole genome shotgun (WGS) entry which is preliminary data.</text>
</comment>
<dbReference type="Proteomes" id="UP001610706">
    <property type="component" value="Unassembled WGS sequence"/>
</dbReference>
<reference evidence="4 5" key="1">
    <citation type="submission" date="2024-08" db="EMBL/GenBank/DDBJ databases">
        <title>Oceanimonas smirnovii Genome sequencing and assembly.</title>
        <authorList>
            <person name="Tang B."/>
        </authorList>
    </citation>
    <scope>NUCLEOTIDE SEQUENCE [LARGE SCALE GENOMIC DNA]</scope>
    <source>
        <strain evidence="4 5">OS2020-119</strain>
    </source>
</reference>
<feature type="modified residue" description="Phosphohistidine" evidence="2">
    <location>
        <position position="66"/>
    </location>
</feature>
<evidence type="ECO:0000313" key="5">
    <source>
        <dbReference type="Proteomes" id="UP001610706"/>
    </source>
</evidence>
<keyword evidence="1" id="KW-0902">Two-component regulatory system</keyword>
<dbReference type="Pfam" id="PF01627">
    <property type="entry name" value="Hpt"/>
    <property type="match status" value="1"/>
</dbReference>
<organism evidence="4 5">
    <name type="scientific">Oceanimonas smirnovii</name>
    <dbReference type="NCBI Taxonomy" id="264574"/>
    <lineage>
        <taxon>Bacteria</taxon>
        <taxon>Pseudomonadati</taxon>
        <taxon>Pseudomonadota</taxon>
        <taxon>Gammaproteobacteria</taxon>
        <taxon>Aeromonadales</taxon>
        <taxon>Aeromonadaceae</taxon>
        <taxon>Oceanimonas</taxon>
    </lineage>
</organism>